<accession>A0ABW9INR3</accession>
<protein>
    <submittedName>
        <fullName evidence="2">DUF2795 domain-containing protein</fullName>
    </submittedName>
</protein>
<sequence length="137" mass="14919">MVERGGNPVSPRKDDELKHELEGQLRSGRPTHAEEAYEPEPPADDDIRVDPGGPVPPPGEARERAQAETEADTLRVELARHLERTSFPADRRTVLDGLEAHHAPEPVLEAARRLPDDGGRYANATEIVDALRSGPAG</sequence>
<reference evidence="2 3" key="1">
    <citation type="submission" date="2024-12" db="EMBL/GenBank/DDBJ databases">
        <title>Forecasting of Potato common scab and diversities of Pathogenic streptomyces spp. in china.</title>
        <authorList>
            <person name="Handique U."/>
            <person name="Wu J."/>
        </authorList>
    </citation>
    <scope>NUCLEOTIDE SEQUENCE [LARGE SCALE GENOMIC DNA]</scope>
    <source>
        <strain evidence="2 3">ZRIMU1585</strain>
    </source>
</reference>
<name>A0ABW9INR3_STRGJ</name>
<keyword evidence="3" id="KW-1185">Reference proteome</keyword>
<feature type="compositionally biased region" description="Basic and acidic residues" evidence="1">
    <location>
        <begin position="60"/>
        <end position="73"/>
    </location>
</feature>
<gene>
    <name evidence="2" type="ORF">ACKI1S_28795</name>
</gene>
<evidence type="ECO:0000313" key="2">
    <source>
        <dbReference type="EMBL" id="MFM9650135.1"/>
    </source>
</evidence>
<evidence type="ECO:0000313" key="3">
    <source>
        <dbReference type="Proteomes" id="UP001631993"/>
    </source>
</evidence>
<dbReference type="EMBL" id="JBJVNE010000015">
    <property type="protein sequence ID" value="MFM9650135.1"/>
    <property type="molecule type" value="Genomic_DNA"/>
</dbReference>
<feature type="compositionally biased region" description="Basic and acidic residues" evidence="1">
    <location>
        <begin position="11"/>
        <end position="23"/>
    </location>
</feature>
<feature type="region of interest" description="Disordered" evidence="1">
    <location>
        <begin position="1"/>
        <end position="73"/>
    </location>
</feature>
<proteinExistence type="predicted"/>
<dbReference type="InterPro" id="IPR021527">
    <property type="entry name" value="DUF2795"/>
</dbReference>
<evidence type="ECO:0000256" key="1">
    <source>
        <dbReference type="SAM" id="MobiDB-lite"/>
    </source>
</evidence>
<comment type="caution">
    <text evidence="2">The sequence shown here is derived from an EMBL/GenBank/DDBJ whole genome shotgun (WGS) entry which is preliminary data.</text>
</comment>
<dbReference type="Proteomes" id="UP001631993">
    <property type="component" value="Unassembled WGS sequence"/>
</dbReference>
<dbReference type="RefSeq" id="WP_369277158.1">
    <property type="nucleotide sequence ID" value="NZ_JBJVMW010000009.1"/>
</dbReference>
<dbReference type="Pfam" id="PF11387">
    <property type="entry name" value="DUF2795"/>
    <property type="match status" value="1"/>
</dbReference>
<organism evidence="2 3">
    <name type="scientific">Streptomyces galilaeus</name>
    <dbReference type="NCBI Taxonomy" id="33899"/>
    <lineage>
        <taxon>Bacteria</taxon>
        <taxon>Bacillati</taxon>
        <taxon>Actinomycetota</taxon>
        <taxon>Actinomycetes</taxon>
        <taxon>Kitasatosporales</taxon>
        <taxon>Streptomycetaceae</taxon>
        <taxon>Streptomyces</taxon>
    </lineage>
</organism>